<gene>
    <name evidence="8" type="ORF">ACFO6V_20710</name>
</gene>
<evidence type="ECO:0000313" key="9">
    <source>
        <dbReference type="Proteomes" id="UP001596011"/>
    </source>
</evidence>
<keyword evidence="5" id="KW-0378">Hydrolase</keyword>
<organism evidence="8 9">
    <name type="scientific">Promicromonospora alba</name>
    <dbReference type="NCBI Taxonomy" id="1616110"/>
    <lineage>
        <taxon>Bacteria</taxon>
        <taxon>Bacillati</taxon>
        <taxon>Actinomycetota</taxon>
        <taxon>Actinomycetes</taxon>
        <taxon>Micrococcales</taxon>
        <taxon>Promicromonosporaceae</taxon>
        <taxon>Promicromonospora</taxon>
    </lineage>
</organism>
<dbReference type="Gene3D" id="3.30.920.30">
    <property type="entry name" value="Hypothetical protein"/>
    <property type="match status" value="1"/>
</dbReference>
<evidence type="ECO:0000256" key="4">
    <source>
        <dbReference type="ARBA" id="ARBA00022759"/>
    </source>
</evidence>
<evidence type="ECO:0000256" key="6">
    <source>
        <dbReference type="ARBA" id="ARBA00022884"/>
    </source>
</evidence>
<evidence type="ECO:0000313" key="8">
    <source>
        <dbReference type="EMBL" id="MFC4630680.1"/>
    </source>
</evidence>
<proteinExistence type="inferred from homology"/>
<keyword evidence="3" id="KW-0540">Nuclease</keyword>
<dbReference type="Proteomes" id="UP001596011">
    <property type="component" value="Unassembled WGS sequence"/>
</dbReference>
<dbReference type="SUPFAM" id="SSF54786">
    <property type="entry name" value="YcfA/nrd intein domain"/>
    <property type="match status" value="1"/>
</dbReference>
<sequence>MVSSQPTRKVIKELKIAGFTEDRTAGSHTWWKHPSGVAIAVPDGHREISPGVYRNILAAIKKSEEPK</sequence>
<name>A0ABV9HP46_9MICO</name>
<evidence type="ECO:0000256" key="2">
    <source>
        <dbReference type="ARBA" id="ARBA00022649"/>
    </source>
</evidence>
<comment type="similarity">
    <text evidence="1">Belongs to the HicA mRNA interferase family.</text>
</comment>
<keyword evidence="4" id="KW-0255">Endonuclease</keyword>
<protein>
    <submittedName>
        <fullName evidence="8">Type II toxin-antitoxin system HicA family toxin</fullName>
    </submittedName>
</protein>
<evidence type="ECO:0000256" key="3">
    <source>
        <dbReference type="ARBA" id="ARBA00022722"/>
    </source>
</evidence>
<dbReference type="InterPro" id="IPR012933">
    <property type="entry name" value="HicA_mRNA_interferase"/>
</dbReference>
<keyword evidence="2" id="KW-1277">Toxin-antitoxin system</keyword>
<keyword evidence="9" id="KW-1185">Reference proteome</keyword>
<dbReference type="RefSeq" id="WP_377138744.1">
    <property type="nucleotide sequence ID" value="NZ_JBHSFI010000006.1"/>
</dbReference>
<keyword evidence="7" id="KW-0346">Stress response</keyword>
<evidence type="ECO:0000256" key="5">
    <source>
        <dbReference type="ARBA" id="ARBA00022801"/>
    </source>
</evidence>
<dbReference type="InterPro" id="IPR038570">
    <property type="entry name" value="HicA_sf"/>
</dbReference>
<dbReference type="Pfam" id="PF07927">
    <property type="entry name" value="HicA_toxin"/>
    <property type="match status" value="1"/>
</dbReference>
<evidence type="ECO:0000256" key="1">
    <source>
        <dbReference type="ARBA" id="ARBA00006620"/>
    </source>
</evidence>
<evidence type="ECO:0000256" key="7">
    <source>
        <dbReference type="ARBA" id="ARBA00023016"/>
    </source>
</evidence>
<accession>A0ABV9HP46</accession>
<reference evidence="9" key="1">
    <citation type="journal article" date="2019" name="Int. J. Syst. Evol. Microbiol.">
        <title>The Global Catalogue of Microorganisms (GCM) 10K type strain sequencing project: providing services to taxonomists for standard genome sequencing and annotation.</title>
        <authorList>
            <consortium name="The Broad Institute Genomics Platform"/>
            <consortium name="The Broad Institute Genome Sequencing Center for Infectious Disease"/>
            <person name="Wu L."/>
            <person name="Ma J."/>
        </authorList>
    </citation>
    <scope>NUCLEOTIDE SEQUENCE [LARGE SCALE GENOMIC DNA]</scope>
    <source>
        <strain evidence="9">CCUG 42722</strain>
    </source>
</reference>
<comment type="caution">
    <text evidence="8">The sequence shown here is derived from an EMBL/GenBank/DDBJ whole genome shotgun (WGS) entry which is preliminary data.</text>
</comment>
<keyword evidence="6" id="KW-0694">RNA-binding</keyword>
<dbReference type="EMBL" id="JBHSFI010000006">
    <property type="protein sequence ID" value="MFC4630680.1"/>
    <property type="molecule type" value="Genomic_DNA"/>
</dbReference>